<dbReference type="AlphaFoldDB" id="A0A7S4CAJ7"/>
<dbReference type="EMBL" id="HBJA01009260">
    <property type="protein sequence ID" value="CAE0791747.1"/>
    <property type="molecule type" value="Transcribed_RNA"/>
</dbReference>
<sequence>MSTVVAVKQRLKQTHNHAATDISWTLCPPHLASPQRTSHHRTKTHGVPPSLDHSAPDLITTQRTPPQSRQRLHPRHFPTPRLRRYRNVTL</sequence>
<organism evidence="2">
    <name type="scientific">Eutreptiella gymnastica</name>
    <dbReference type="NCBI Taxonomy" id="73025"/>
    <lineage>
        <taxon>Eukaryota</taxon>
        <taxon>Discoba</taxon>
        <taxon>Euglenozoa</taxon>
        <taxon>Euglenida</taxon>
        <taxon>Spirocuta</taxon>
        <taxon>Euglenophyceae</taxon>
        <taxon>Eutreptiales</taxon>
        <taxon>Eutreptiaceae</taxon>
        <taxon>Eutreptiella</taxon>
    </lineage>
</organism>
<feature type="compositionally biased region" description="Basic residues" evidence="1">
    <location>
        <begin position="70"/>
        <end position="90"/>
    </location>
</feature>
<feature type="region of interest" description="Disordered" evidence="1">
    <location>
        <begin position="30"/>
        <end position="90"/>
    </location>
</feature>
<reference evidence="2" key="1">
    <citation type="submission" date="2021-01" db="EMBL/GenBank/DDBJ databases">
        <authorList>
            <person name="Corre E."/>
            <person name="Pelletier E."/>
            <person name="Niang G."/>
            <person name="Scheremetjew M."/>
            <person name="Finn R."/>
            <person name="Kale V."/>
            <person name="Holt S."/>
            <person name="Cochrane G."/>
            <person name="Meng A."/>
            <person name="Brown T."/>
            <person name="Cohen L."/>
        </authorList>
    </citation>
    <scope>NUCLEOTIDE SEQUENCE</scope>
    <source>
        <strain evidence="2">CCMP1594</strain>
    </source>
</reference>
<protein>
    <submittedName>
        <fullName evidence="2">Uncharacterized protein</fullName>
    </submittedName>
</protein>
<feature type="compositionally biased region" description="Polar residues" evidence="1">
    <location>
        <begin position="59"/>
        <end position="69"/>
    </location>
</feature>
<accession>A0A7S4CAJ7</accession>
<evidence type="ECO:0000256" key="1">
    <source>
        <dbReference type="SAM" id="MobiDB-lite"/>
    </source>
</evidence>
<proteinExistence type="predicted"/>
<gene>
    <name evidence="2" type="ORF">EGYM00163_LOCUS2863</name>
</gene>
<name>A0A7S4CAJ7_9EUGL</name>
<evidence type="ECO:0000313" key="2">
    <source>
        <dbReference type="EMBL" id="CAE0791747.1"/>
    </source>
</evidence>